<feature type="transmembrane region" description="Helical" evidence="1">
    <location>
        <begin position="36"/>
        <end position="55"/>
    </location>
</feature>
<reference evidence="2" key="1">
    <citation type="submission" date="2018-01" db="EMBL/GenBank/DDBJ databases">
        <title>An insight into the sialome of Amazonian anophelines.</title>
        <authorList>
            <person name="Ribeiro J.M."/>
            <person name="Scarpassa V."/>
            <person name="Calvo E."/>
        </authorList>
    </citation>
    <scope>NUCLEOTIDE SEQUENCE</scope>
    <source>
        <tissue evidence="2">Salivary glands</tissue>
    </source>
</reference>
<keyword evidence="1" id="KW-0472">Membrane</keyword>
<name>A0A2M3ZTW8_9DIPT</name>
<keyword evidence="1" id="KW-0812">Transmembrane</keyword>
<keyword evidence="1" id="KW-1133">Transmembrane helix</keyword>
<evidence type="ECO:0000313" key="2">
    <source>
        <dbReference type="EMBL" id="MBW31808.1"/>
    </source>
</evidence>
<protein>
    <submittedName>
        <fullName evidence="2">Putative secreted peptide</fullName>
    </submittedName>
</protein>
<dbReference type="AlphaFoldDB" id="A0A2M3ZTW8"/>
<evidence type="ECO:0000256" key="1">
    <source>
        <dbReference type="SAM" id="Phobius"/>
    </source>
</evidence>
<accession>A0A2M3ZTW8</accession>
<sequence length="71" mass="8373">MQSTSRTWRSFSLILVLITIEFAHRNRSAYRERLRMVHVWCVNIVHFLILLAELISGTAAGRSTTDNRYHR</sequence>
<proteinExistence type="predicted"/>
<dbReference type="EMBL" id="GGFM01011057">
    <property type="protein sequence ID" value="MBW31808.1"/>
    <property type="molecule type" value="Transcribed_RNA"/>
</dbReference>
<organism evidence="2">
    <name type="scientific">Anopheles braziliensis</name>
    <dbReference type="NCBI Taxonomy" id="58242"/>
    <lineage>
        <taxon>Eukaryota</taxon>
        <taxon>Metazoa</taxon>
        <taxon>Ecdysozoa</taxon>
        <taxon>Arthropoda</taxon>
        <taxon>Hexapoda</taxon>
        <taxon>Insecta</taxon>
        <taxon>Pterygota</taxon>
        <taxon>Neoptera</taxon>
        <taxon>Endopterygota</taxon>
        <taxon>Diptera</taxon>
        <taxon>Nematocera</taxon>
        <taxon>Culicoidea</taxon>
        <taxon>Culicidae</taxon>
        <taxon>Anophelinae</taxon>
        <taxon>Anopheles</taxon>
    </lineage>
</organism>